<dbReference type="EMBL" id="APML01000012">
    <property type="protein sequence ID" value="ENH97888.1"/>
    <property type="molecule type" value="Genomic_DNA"/>
</dbReference>
<comment type="caution">
    <text evidence="2">The sequence shown here is derived from an EMBL/GenBank/DDBJ whole genome shotgun (WGS) entry which is preliminary data.</text>
</comment>
<dbReference type="AlphaFoldDB" id="N4WC77"/>
<evidence type="ECO:0008006" key="4">
    <source>
        <dbReference type="Google" id="ProtNLM"/>
    </source>
</evidence>
<dbReference type="Proteomes" id="UP000012283">
    <property type="component" value="Unassembled WGS sequence"/>
</dbReference>
<name>N4WC77_9BACI</name>
<dbReference type="STRING" id="1308866.J416_03006"/>
<evidence type="ECO:0000256" key="1">
    <source>
        <dbReference type="SAM" id="MobiDB-lite"/>
    </source>
</evidence>
<reference evidence="2 3" key="1">
    <citation type="submission" date="2013-03" db="EMBL/GenBank/DDBJ databases">
        <title>Draft genome sequence of Gracibacillus halophilus YIM-C55.5, a moderately halophilic and thermophilic organism from the Xiaochaidamu salt lake.</title>
        <authorList>
            <person name="Sugumar T."/>
            <person name="Polireddy D.R."/>
            <person name="Antony A."/>
            <person name="Madhava Y.R."/>
            <person name="Sivakumar N."/>
        </authorList>
    </citation>
    <scope>NUCLEOTIDE SEQUENCE [LARGE SCALE GENOMIC DNA]</scope>
    <source>
        <strain evidence="2 3">YIM-C55.5</strain>
    </source>
</reference>
<dbReference type="RefSeq" id="WP_003464403.1">
    <property type="nucleotide sequence ID" value="NZ_APML01000012.1"/>
</dbReference>
<dbReference type="OrthoDB" id="2476089at2"/>
<protein>
    <recommendedName>
        <fullName evidence="4">DUF4025 domain-containing protein</fullName>
    </recommendedName>
</protein>
<evidence type="ECO:0000313" key="3">
    <source>
        <dbReference type="Proteomes" id="UP000012283"/>
    </source>
</evidence>
<gene>
    <name evidence="2" type="ORF">J416_03006</name>
</gene>
<keyword evidence="3" id="KW-1185">Reference proteome</keyword>
<organism evidence="2 3">
    <name type="scientific">Gracilibacillus halophilus YIM-C55.5</name>
    <dbReference type="NCBI Taxonomy" id="1308866"/>
    <lineage>
        <taxon>Bacteria</taxon>
        <taxon>Bacillati</taxon>
        <taxon>Bacillota</taxon>
        <taxon>Bacilli</taxon>
        <taxon>Bacillales</taxon>
        <taxon>Bacillaceae</taxon>
        <taxon>Gracilibacillus</taxon>
    </lineage>
</organism>
<feature type="region of interest" description="Disordered" evidence="1">
    <location>
        <begin position="1"/>
        <end position="51"/>
    </location>
</feature>
<sequence>MDQKKSKKQIAERNYEAEDYQRKDELSKGLAKTHEQATDTLKEGYNDGSNN</sequence>
<dbReference type="eggNOG" id="ENOG502ZUU8">
    <property type="taxonomic scope" value="Bacteria"/>
</dbReference>
<dbReference type="PATRIC" id="fig|1308866.3.peg.609"/>
<accession>N4WC77</accession>
<dbReference type="InterPro" id="IPR025100">
    <property type="entry name" value="DUF4025"/>
</dbReference>
<proteinExistence type="predicted"/>
<feature type="compositionally biased region" description="Basic and acidic residues" evidence="1">
    <location>
        <begin position="1"/>
        <end position="45"/>
    </location>
</feature>
<dbReference type="Pfam" id="PF13217">
    <property type="entry name" value="DUF4025"/>
    <property type="match status" value="1"/>
</dbReference>
<evidence type="ECO:0000313" key="2">
    <source>
        <dbReference type="EMBL" id="ENH97888.1"/>
    </source>
</evidence>